<evidence type="ECO:0000256" key="7">
    <source>
        <dbReference type="ARBA" id="ARBA00023186"/>
    </source>
</evidence>
<evidence type="ECO:0000256" key="12">
    <source>
        <dbReference type="SAM" id="Phobius"/>
    </source>
</evidence>
<evidence type="ECO:0000256" key="8">
    <source>
        <dbReference type="ARBA" id="ARBA00038408"/>
    </source>
</evidence>
<dbReference type="InterPro" id="IPR000297">
    <property type="entry name" value="PPIase_PpiC"/>
</dbReference>
<keyword evidence="15" id="KW-1185">Reference proteome</keyword>
<dbReference type="PANTHER" id="PTHR47529">
    <property type="entry name" value="PEPTIDYL-PROLYL CIS-TRANS ISOMERASE D"/>
    <property type="match status" value="1"/>
</dbReference>
<dbReference type="Gene3D" id="6.10.140.970">
    <property type="match status" value="1"/>
</dbReference>
<protein>
    <recommendedName>
        <fullName evidence="9">Periplasmic chaperone PpiD</fullName>
    </recommendedName>
    <alternativeName>
        <fullName evidence="10">Periplasmic folding chaperone</fullName>
    </alternativeName>
</protein>
<reference evidence="14 15" key="1">
    <citation type="submission" date="2019-03" db="EMBL/GenBank/DDBJ databases">
        <title>Genomic Encyclopedia of Archaeal and Bacterial Type Strains, Phase II (KMG-II): from individual species to whole genera.</title>
        <authorList>
            <person name="Goeker M."/>
        </authorList>
    </citation>
    <scope>NUCLEOTIDE SEQUENCE [LARGE SCALE GENOMIC DNA]</scope>
    <source>
        <strain evidence="14 15">RL-C</strain>
    </source>
</reference>
<dbReference type="InterPro" id="IPR023058">
    <property type="entry name" value="PPIase_PpiC_CS"/>
</dbReference>
<evidence type="ECO:0000256" key="3">
    <source>
        <dbReference type="ARBA" id="ARBA00022519"/>
    </source>
</evidence>
<accession>A0A4R2E484</accession>
<sequence>MATLEKIRSRMGVLVAVVIGFALIAFILGDLVNSGSTLLNSSKMTLAEVDGHKISITQFQNRLDEMTETQKLISGKQSFTDEEMAALRDQAWEEMIRETVLDQKLAEEGVAVSETEMVDLIQGNNISPVVRNFFQNPQTGMVDREQIVAFVKSIEAKNADPTRLLYWKYIKDQVKIERLTRKYASLVQRSLYVTSLDAKRALAADANKYSIRFVAQNFFTIPDSSVKVTDADLKEYYNKHKKMFQQEVGRDIEYVVFDVRPSKEDFAAAQQWVATAEPEFAAAQNPAQYAQNNTDKSYDRYFKKGELAAKLDTFAFSASTASFLKPYFDGNSFIMARIADVKMMTDSVKARHILVTGNGNVAATQKLADSLMKAVKAGANFAELAQKYSADQNSAAKGGDMGWLHRGQVDDSTLMAASGSVKVLQAQDGFHVLQVTDKGAANKRVKLAVVQRDVIPSSNTVQSVYNMANSFVADCKNLEDFNAQVAKQKLNKRVASRLSPNERTISGLNSPREIIRWAYEADKGDISKVFELKDQFVVAVLTGEREKGIAPLEQVKSDVEYLVKREKKGEMLEAKMKKELEGVNSIDQLAQKLGTQAADAADIAFSSYIVPNVGIEPALVAAATTVKPNTISKPVVGLNGVYVLQQTGKVVDPAFSIESEKVRISSMNGQRSVYQSYDALRKAAGIEDFRYRFY</sequence>
<keyword evidence="11 14" id="KW-0413">Isomerase</keyword>
<dbReference type="Proteomes" id="UP000294830">
    <property type="component" value="Unassembled WGS sequence"/>
</dbReference>
<comment type="similarity">
    <text evidence="8">Belongs to the PpiD chaperone family.</text>
</comment>
<dbReference type="Gene3D" id="3.10.50.40">
    <property type="match status" value="1"/>
</dbReference>
<dbReference type="PROSITE" id="PS50198">
    <property type="entry name" value="PPIC_PPIASE_2"/>
    <property type="match status" value="1"/>
</dbReference>
<keyword evidence="6 12" id="KW-0472">Membrane</keyword>
<comment type="caution">
    <text evidence="14">The sequence shown here is derived from an EMBL/GenBank/DDBJ whole genome shotgun (WGS) entry which is preliminary data.</text>
</comment>
<dbReference type="InterPro" id="IPR052029">
    <property type="entry name" value="PpiD_chaperone"/>
</dbReference>
<evidence type="ECO:0000256" key="5">
    <source>
        <dbReference type="ARBA" id="ARBA00022989"/>
    </source>
</evidence>
<dbReference type="GO" id="GO:0003755">
    <property type="term" value="F:peptidyl-prolyl cis-trans isomerase activity"/>
    <property type="evidence" value="ECO:0007669"/>
    <property type="project" value="UniProtKB-KW"/>
</dbReference>
<keyword evidence="7" id="KW-0143">Chaperone</keyword>
<name>A0A4R2E484_9BACT</name>
<keyword evidence="4 12" id="KW-0812">Transmembrane</keyword>
<feature type="domain" description="PpiC" evidence="13">
    <location>
        <begin position="345"/>
        <end position="437"/>
    </location>
</feature>
<dbReference type="GO" id="GO:0005886">
    <property type="term" value="C:plasma membrane"/>
    <property type="evidence" value="ECO:0007669"/>
    <property type="project" value="UniProtKB-SubCell"/>
</dbReference>
<feature type="transmembrane region" description="Helical" evidence="12">
    <location>
        <begin position="12"/>
        <end position="32"/>
    </location>
</feature>
<dbReference type="AlphaFoldDB" id="A0A4R2E484"/>
<keyword evidence="2" id="KW-1003">Cell membrane</keyword>
<dbReference type="PROSITE" id="PS01096">
    <property type="entry name" value="PPIC_PPIASE_1"/>
    <property type="match status" value="1"/>
</dbReference>
<gene>
    <name evidence="14" type="ORF">CLV25_1264</name>
</gene>
<evidence type="ECO:0000256" key="4">
    <source>
        <dbReference type="ARBA" id="ARBA00022692"/>
    </source>
</evidence>
<evidence type="ECO:0000256" key="11">
    <source>
        <dbReference type="PROSITE-ProRule" id="PRU00278"/>
    </source>
</evidence>
<keyword evidence="11" id="KW-0697">Rotamase</keyword>
<dbReference type="SUPFAM" id="SSF54534">
    <property type="entry name" value="FKBP-like"/>
    <property type="match status" value="1"/>
</dbReference>
<evidence type="ECO:0000259" key="13">
    <source>
        <dbReference type="PROSITE" id="PS50198"/>
    </source>
</evidence>
<evidence type="ECO:0000256" key="9">
    <source>
        <dbReference type="ARBA" id="ARBA00040743"/>
    </source>
</evidence>
<dbReference type="PANTHER" id="PTHR47529:SF1">
    <property type="entry name" value="PERIPLASMIC CHAPERONE PPID"/>
    <property type="match status" value="1"/>
</dbReference>
<organism evidence="14 15">
    <name type="scientific">Acetobacteroides hydrogenigenes</name>
    <dbReference type="NCBI Taxonomy" id="979970"/>
    <lineage>
        <taxon>Bacteria</taxon>
        <taxon>Pseudomonadati</taxon>
        <taxon>Bacteroidota</taxon>
        <taxon>Bacteroidia</taxon>
        <taxon>Bacteroidales</taxon>
        <taxon>Rikenellaceae</taxon>
        <taxon>Acetobacteroides</taxon>
    </lineage>
</organism>
<dbReference type="Pfam" id="PF13616">
    <property type="entry name" value="Rotamase_3"/>
    <property type="match status" value="1"/>
</dbReference>
<keyword evidence="5 12" id="KW-1133">Transmembrane helix</keyword>
<evidence type="ECO:0000256" key="10">
    <source>
        <dbReference type="ARBA" id="ARBA00042775"/>
    </source>
</evidence>
<evidence type="ECO:0000313" key="15">
    <source>
        <dbReference type="Proteomes" id="UP000294830"/>
    </source>
</evidence>
<evidence type="ECO:0000256" key="1">
    <source>
        <dbReference type="ARBA" id="ARBA00004382"/>
    </source>
</evidence>
<dbReference type="InterPro" id="IPR046357">
    <property type="entry name" value="PPIase_dom_sf"/>
</dbReference>
<dbReference type="Pfam" id="PF13623">
    <property type="entry name" value="SurA_N_2"/>
    <property type="match status" value="1"/>
</dbReference>
<evidence type="ECO:0000256" key="2">
    <source>
        <dbReference type="ARBA" id="ARBA00022475"/>
    </source>
</evidence>
<dbReference type="EMBL" id="SLWB01000026">
    <property type="protein sequence ID" value="TCN61376.1"/>
    <property type="molecule type" value="Genomic_DNA"/>
</dbReference>
<comment type="subcellular location">
    <subcellularLocation>
        <location evidence="1">Cell inner membrane</location>
        <topology evidence="1">Single-pass type II membrane protein</topology>
        <orientation evidence="1">Periplasmic side</orientation>
    </subcellularLocation>
</comment>
<dbReference type="SUPFAM" id="SSF109998">
    <property type="entry name" value="Triger factor/SurA peptide-binding domain-like"/>
    <property type="match status" value="1"/>
</dbReference>
<evidence type="ECO:0000256" key="6">
    <source>
        <dbReference type="ARBA" id="ARBA00023136"/>
    </source>
</evidence>
<dbReference type="RefSeq" id="WP_131840634.1">
    <property type="nucleotide sequence ID" value="NZ_SLWB01000026.1"/>
</dbReference>
<evidence type="ECO:0000313" key="14">
    <source>
        <dbReference type="EMBL" id="TCN61376.1"/>
    </source>
</evidence>
<keyword evidence="3" id="KW-0997">Cell inner membrane</keyword>
<dbReference type="OrthoDB" id="9812372at2"/>
<proteinExistence type="inferred from homology"/>
<dbReference type="InterPro" id="IPR027304">
    <property type="entry name" value="Trigger_fact/SurA_dom_sf"/>
</dbReference>